<dbReference type="STRING" id="319236.BST91_12395"/>
<accession>A0A090Q0F4</accession>
<feature type="compositionally biased region" description="Polar residues" evidence="1">
    <location>
        <begin position="122"/>
        <end position="132"/>
    </location>
</feature>
<evidence type="ECO:0000256" key="2">
    <source>
        <dbReference type="SAM" id="SignalP"/>
    </source>
</evidence>
<evidence type="ECO:0000256" key="1">
    <source>
        <dbReference type="SAM" id="MobiDB-lite"/>
    </source>
</evidence>
<dbReference type="Proteomes" id="UP000029221">
    <property type="component" value="Unassembled WGS sequence"/>
</dbReference>
<feature type="region of interest" description="Disordered" evidence="1">
    <location>
        <begin position="122"/>
        <end position="143"/>
    </location>
</feature>
<name>A0A090Q0F4_9FLAO</name>
<dbReference type="eggNOG" id="COG3291">
    <property type="taxonomic scope" value="Bacteria"/>
</dbReference>
<dbReference type="AlphaFoldDB" id="A0A090Q0F4"/>
<feature type="chain" id="PRO_5001861413" evidence="2">
    <location>
        <begin position="22"/>
        <end position="698"/>
    </location>
</feature>
<keyword evidence="4" id="KW-1185">Reference proteome</keyword>
<dbReference type="EMBL" id="BBML01000001">
    <property type="protein sequence ID" value="GAK95667.1"/>
    <property type="molecule type" value="Genomic_DNA"/>
</dbReference>
<sequence length="698" mass="76508">MKRFKILQFFICLVIGFSSVAQNPNDCTNAILLCGNTDLGLTPSGAGTNDFASPNNQVPSCYNFPVDQAWFRVEIENTGSFTFDLVPDVANADYDFAVFGPVTDCSNLGAAIRCSSTNPQSAGVSGNTGLNDTETDITEGPGANGNGYLREIDATAGDVYYIIVGLAVGTGGFQLNPGGTATLPPAPIANPVQDQEFCDNLGPQDGIREFDFTQFDTTIINGQSNVIVTYHENLNDANIGTNALSFPYTNSTSTFSVFARIERTDSNCTDFTEFEIVVDENGIPTDLDEVVVCSDNNTESYDLAANVDLFVANASSYNITYHDTEQDAFNDTNPINPNVTATTTQTFYFLKVTDPAGIICDSVVRVPLRLYNPPVVQNPYNYLVCDIENDGLEQIVLSDLTSEILGALDPNLFEVRHYLTNNDRSVPTNNLSGTPQISQPVTSIFSRVTDVNSGCFTDLDFNVVLNRTPDLRMQDPIIICEENTQPITIGVEFGFEFYEWSTGESGQDTNTIDVLSPGSYTVTVTNNEGCTSQLTIEALPSSKATIDEIITQDFRNGDNTATILVSGSGDYEFSVDDGAYQSSNFFDGLYKGYHDLRVRDRNGCGVIFATFVTLDYQRFFTPNQDGFNDYWTFDGLKEYPGAQLFIYDRHGKLLKQLSPDTVGWDGTYNGNPLPSSTYWFTLEIENRPKVSGNFALVR</sequence>
<dbReference type="InterPro" id="IPR026341">
    <property type="entry name" value="T9SS_type_B"/>
</dbReference>
<dbReference type="RefSeq" id="WP_042276325.1">
    <property type="nucleotide sequence ID" value="NZ_BBML01000001.1"/>
</dbReference>
<protein>
    <submittedName>
        <fullName evidence="3">Uncharacterized protein</fullName>
    </submittedName>
</protein>
<organism evidence="3 4">
    <name type="scientific">Nonlabens tegetincola</name>
    <dbReference type="NCBI Taxonomy" id="323273"/>
    <lineage>
        <taxon>Bacteria</taxon>
        <taxon>Pseudomonadati</taxon>
        <taxon>Bacteroidota</taxon>
        <taxon>Flavobacteriia</taxon>
        <taxon>Flavobacteriales</taxon>
        <taxon>Flavobacteriaceae</taxon>
        <taxon>Nonlabens</taxon>
    </lineage>
</organism>
<evidence type="ECO:0000313" key="4">
    <source>
        <dbReference type="Proteomes" id="UP000029221"/>
    </source>
</evidence>
<comment type="caution">
    <text evidence="3">The sequence shown here is derived from an EMBL/GenBank/DDBJ whole genome shotgun (WGS) entry which is preliminary data.</text>
</comment>
<keyword evidence="2" id="KW-0732">Signal</keyword>
<dbReference type="NCBIfam" id="TIGR04131">
    <property type="entry name" value="Bac_Flav_CTERM"/>
    <property type="match status" value="1"/>
</dbReference>
<reference evidence="3" key="1">
    <citation type="journal article" date="2014" name="Genome Announc.">
        <title>Draft Genome Sequences of Marine Flavobacterium Nonlabens Strains NR17, NR24, NR27, NR32, NR33, and Ara13.</title>
        <authorList>
            <person name="Nakanishi M."/>
            <person name="Meirelles P."/>
            <person name="Suzuki R."/>
            <person name="Takatani N."/>
            <person name="Mino S."/>
            <person name="Suda W."/>
            <person name="Oshima K."/>
            <person name="Hattori M."/>
            <person name="Ohkuma M."/>
            <person name="Hosokawa M."/>
            <person name="Miyashita K."/>
            <person name="Thompson F.L."/>
            <person name="Niwa A."/>
            <person name="Sawabe T."/>
            <person name="Sawabe T."/>
        </authorList>
    </citation>
    <scope>NUCLEOTIDE SEQUENCE [LARGE SCALE GENOMIC DNA]</scope>
    <source>
        <strain evidence="3">JCM 19294</strain>
    </source>
</reference>
<dbReference type="Pfam" id="PF13585">
    <property type="entry name" value="CHU_C"/>
    <property type="match status" value="1"/>
</dbReference>
<proteinExistence type="predicted"/>
<evidence type="ECO:0000313" key="3">
    <source>
        <dbReference type="EMBL" id="GAK95667.1"/>
    </source>
</evidence>
<feature type="signal peptide" evidence="2">
    <location>
        <begin position="1"/>
        <end position="21"/>
    </location>
</feature>
<gene>
    <name evidence="3" type="ORF">JCM19294_2449</name>
</gene>